<protein>
    <recommendedName>
        <fullName evidence="6">Dipeptidyl-peptidase</fullName>
        <ecNumber evidence="6">3.4.14.-</ecNumber>
    </recommendedName>
</protein>
<proteinExistence type="inferred from homology"/>
<evidence type="ECO:0000256" key="5">
    <source>
        <dbReference type="ARBA" id="ARBA00022801"/>
    </source>
</evidence>
<dbReference type="EC" id="3.4.14.-" evidence="6"/>
<dbReference type="GO" id="GO:0043171">
    <property type="term" value="P:peptide catabolic process"/>
    <property type="evidence" value="ECO:0007669"/>
    <property type="project" value="UniProtKB-UniRule"/>
</dbReference>
<keyword evidence="3 6" id="KW-0645">Protease</keyword>
<dbReference type="GO" id="GO:0070009">
    <property type="term" value="F:serine-type aminopeptidase activity"/>
    <property type="evidence" value="ECO:0007669"/>
    <property type="project" value="UniProtKB-UniRule"/>
</dbReference>
<comment type="similarity">
    <text evidence="1 6">Belongs to the peptidase S46 family.</text>
</comment>
<keyword evidence="4 6" id="KW-0732">Signal</keyword>
<evidence type="ECO:0000256" key="4">
    <source>
        <dbReference type="ARBA" id="ARBA00022729"/>
    </source>
</evidence>
<dbReference type="GO" id="GO:0008239">
    <property type="term" value="F:dipeptidyl-peptidase activity"/>
    <property type="evidence" value="ECO:0007669"/>
    <property type="project" value="UniProtKB-UniRule"/>
</dbReference>
<dbReference type="SUPFAM" id="SSF50494">
    <property type="entry name" value="Trypsin-like serine proteases"/>
    <property type="match status" value="1"/>
</dbReference>
<dbReference type="RefSeq" id="WP_145618228.1">
    <property type="nucleotide sequence ID" value="NZ_JAYNFR010000025.1"/>
</dbReference>
<comment type="caution">
    <text evidence="7">The sequence shown here is derived from an EMBL/GenBank/DDBJ whole genome shotgun (WGS) entry which is preliminary data.</text>
</comment>
<dbReference type="Pfam" id="PF10459">
    <property type="entry name" value="Peptidase_S46"/>
    <property type="match status" value="1"/>
</dbReference>
<keyword evidence="6" id="KW-0720">Serine protease</keyword>
<evidence type="ECO:0000256" key="1">
    <source>
        <dbReference type="ARBA" id="ARBA00010491"/>
    </source>
</evidence>
<dbReference type="GO" id="GO:0006508">
    <property type="term" value="P:proteolysis"/>
    <property type="evidence" value="ECO:0007669"/>
    <property type="project" value="UniProtKB-KW"/>
</dbReference>
<dbReference type="InterPro" id="IPR009003">
    <property type="entry name" value="Peptidase_S1_PA"/>
</dbReference>
<keyword evidence="5 6" id="KW-0378">Hydrolase</keyword>
<keyword evidence="8" id="KW-1185">Reference proteome</keyword>
<dbReference type="PANTHER" id="PTHR38469:SF1">
    <property type="entry name" value="PERIPLASMIC PEPTIDASE SUBFAMILY S1B"/>
    <property type="match status" value="1"/>
</dbReference>
<reference evidence="7 8" key="1">
    <citation type="submission" date="2019-06" db="EMBL/GenBank/DDBJ databases">
        <title>Genomic Encyclopedia of Type Strains, Phase IV (KMG-V): Genome sequencing to study the core and pangenomes of soil and plant-associated prokaryotes.</title>
        <authorList>
            <person name="Whitman W."/>
        </authorList>
    </citation>
    <scope>NUCLEOTIDE SEQUENCE [LARGE SCALE GENOMIC DNA]</scope>
    <source>
        <strain evidence="7 8">BR 11865</strain>
    </source>
</reference>
<sequence length="703" mass="76875">MRDFLKGVSLSAPVATVLAAALAGLLLAPTGAGADEGMWTFNNFPSAKVKQAYGFSPDPKWLERVQLASVRLARGCSGAFVSASGLVQTNHHCARACIQQVSTADHNHIRDGFYAAELKDEAKCPDMEVNQLVQITDVTQRMNAATAGKEGDAFSAALKEVQAAIQTECTGGADDTRCDVVELYHGGAYNLYKYHRYQDVRLVFAPEEDIAFFGGDPDNFEFPRYDLDVSYVRVYDKDGKPLNTKATYFPYASHDANEGDLVFTSGNPGRTERLDTVAELEYERDHALPDRLLYLSELRGILLQFTAQGEENARIARTKLFTLENSYKALYGGLQTLVDPALINAKRKDEAALKALIDADPALKQQYGDPWAAIAKSVDHYAVVATRYQVLEGSRSFTQSDMFTYARNLVRAASERPLPDGKRLREYTDANFPFIRQRLLSSSPVYPELERVLMRMQLVYMQRQLGPDDPLVRKVFGNRSAQQIADDLVKGFSLGDPGVRKSLLEGGQAALDASTDPMITFAKLVDADALAARRDVEANVSAVQQKNAGYIAQAMFKVHGTSVYPDATFSPRVSYGTVKGYEQNGQHVPPFTTMGGTFDRATGAFPFALPESWLKAKDAINPAQKFDAVSTNDIIGGNSGSPVINKDAEVVGLIFDGNIQSLGGDYGYDGSVNRAVWVSVGALKEALAKVYHANRLSKELGAH</sequence>
<feature type="chain" id="PRO_5022983953" description="Dipeptidyl-peptidase" evidence="6">
    <location>
        <begin position="35"/>
        <end position="703"/>
    </location>
</feature>
<evidence type="ECO:0000256" key="3">
    <source>
        <dbReference type="ARBA" id="ARBA00022670"/>
    </source>
</evidence>
<dbReference type="EMBL" id="VITO01000010">
    <property type="protein sequence ID" value="TWB25311.1"/>
    <property type="molecule type" value="Genomic_DNA"/>
</dbReference>
<dbReference type="PANTHER" id="PTHR38469">
    <property type="entry name" value="PERIPLASMIC PEPTIDASE SUBFAMILY S1B"/>
    <property type="match status" value="1"/>
</dbReference>
<evidence type="ECO:0000256" key="6">
    <source>
        <dbReference type="RuleBase" id="RU366067"/>
    </source>
</evidence>
<name>A0A560FUS3_9PROT</name>
<organism evidence="7 8">
    <name type="scientific">Nitrospirillum amazonense</name>
    <dbReference type="NCBI Taxonomy" id="28077"/>
    <lineage>
        <taxon>Bacteria</taxon>
        <taxon>Pseudomonadati</taxon>
        <taxon>Pseudomonadota</taxon>
        <taxon>Alphaproteobacteria</taxon>
        <taxon>Rhodospirillales</taxon>
        <taxon>Azospirillaceae</taxon>
        <taxon>Nitrospirillum</taxon>
    </lineage>
</organism>
<keyword evidence="2 6" id="KW-0031">Aminopeptidase</keyword>
<dbReference type="AlphaFoldDB" id="A0A560FUS3"/>
<evidence type="ECO:0000313" key="7">
    <source>
        <dbReference type="EMBL" id="TWB25311.1"/>
    </source>
</evidence>
<comment type="function">
    <text evidence="6">Catalyzes the removal of dipeptides from the N-terminus of oligopeptides.</text>
</comment>
<feature type="signal peptide" evidence="6">
    <location>
        <begin position="1"/>
        <end position="34"/>
    </location>
</feature>
<gene>
    <name evidence="7" type="ORF">FBZ88_11067</name>
</gene>
<evidence type="ECO:0000313" key="8">
    <source>
        <dbReference type="Proteomes" id="UP000316545"/>
    </source>
</evidence>
<accession>A0A560FUS3</accession>
<dbReference type="InterPro" id="IPR019500">
    <property type="entry name" value="Pep_S46"/>
</dbReference>
<dbReference type="InterPro" id="IPR043504">
    <property type="entry name" value="Peptidase_S1_PA_chymotrypsin"/>
</dbReference>
<evidence type="ECO:0000256" key="2">
    <source>
        <dbReference type="ARBA" id="ARBA00022438"/>
    </source>
</evidence>
<dbReference type="Gene3D" id="2.40.10.10">
    <property type="entry name" value="Trypsin-like serine proteases"/>
    <property type="match status" value="1"/>
</dbReference>
<dbReference type="Proteomes" id="UP000316545">
    <property type="component" value="Unassembled WGS sequence"/>
</dbReference>